<gene>
    <name evidence="2" type="ORF">UFOVP141_2</name>
</gene>
<name>A0A6J7VP58_9CAUD</name>
<feature type="compositionally biased region" description="Low complexity" evidence="1">
    <location>
        <begin position="696"/>
        <end position="711"/>
    </location>
</feature>
<sequence>MDVIAQNEPAEVEAVESTEVEAKQAKGLPPPKDDAAQIKKFEEQARIPGWATDYYNALKEERELIHTKVFADNKDYAVTTNWIYRNQQVKLSQLWPGDPTLAASPRRQVGGTLPMHEAFAETSEIIGDFLFKKARGADAFSSAMQDAMTNGICWVKCTWTEDLSRDPCGHRAVSDQQDQTLRMHRLMDQWENNEFDEEDERYAELIQMTEYVVNGALDQMRDLASQGADAQTDPRMGRLQSLAILPTTQPIPSYLIPEVKRFLGVCIEVYQAEHVRLDWWIKDPNLWWMSSHVTFVNYLSKDEICDRWTLSDEEKGSLGTDSKIDCVNKQMGMSAGANNSKDDPAQAEPDAAVVGGRVAVYERWDRITQRMYIWAKGMTRFFYDEIIEVSWSGFFPCEPIFYNRASGRFAPISDTKLQFKLQEELNQLATDDREARMAAYNRFIIKAGNMTPEEKRKLRMSRPHEVIEMENAEDIKKDLQTITGSRYNPALSDRERARADMDAVAGVPAQAAGLTGEADFAAEVEVAAASMNSQLIRMMSTVRRALGNVFQMILEYAGIALPTENAMEIAGPMAVWPVFDRMQLIAGMDLNVTVGTNGKPNVKKEMEAVNLLLDLVLKLNAADPMSPPLTVDKRKIFDQAVSTMGYTRMVRGTISQVAPMVAPGMNPGGPGGLIPPLGGPGGPGAPMPPPGPLIEAGTPGTTAGDAPGIAPVRGLPPPP</sequence>
<dbReference type="EMBL" id="LR798190">
    <property type="protein sequence ID" value="CAB5079682.1"/>
    <property type="molecule type" value="Genomic_DNA"/>
</dbReference>
<feature type="region of interest" description="Disordered" evidence="1">
    <location>
        <begin position="1"/>
        <end position="33"/>
    </location>
</feature>
<proteinExistence type="predicted"/>
<protein>
    <recommendedName>
        <fullName evidence="3">Portal protein</fullName>
    </recommendedName>
</protein>
<evidence type="ECO:0000313" key="2">
    <source>
        <dbReference type="EMBL" id="CAB5079682.1"/>
    </source>
</evidence>
<evidence type="ECO:0000256" key="1">
    <source>
        <dbReference type="SAM" id="MobiDB-lite"/>
    </source>
</evidence>
<evidence type="ECO:0008006" key="3">
    <source>
        <dbReference type="Google" id="ProtNLM"/>
    </source>
</evidence>
<organism evidence="2">
    <name type="scientific">uncultured Caudovirales phage</name>
    <dbReference type="NCBI Taxonomy" id="2100421"/>
    <lineage>
        <taxon>Viruses</taxon>
        <taxon>Duplodnaviria</taxon>
        <taxon>Heunggongvirae</taxon>
        <taxon>Uroviricota</taxon>
        <taxon>Caudoviricetes</taxon>
        <taxon>Peduoviridae</taxon>
        <taxon>Maltschvirus</taxon>
        <taxon>Maltschvirus maltsch</taxon>
    </lineage>
</organism>
<accession>A0A6J7VP58</accession>
<feature type="compositionally biased region" description="Pro residues" evidence="1">
    <location>
        <begin position="683"/>
        <end position="692"/>
    </location>
</feature>
<feature type="region of interest" description="Disordered" evidence="1">
    <location>
        <begin position="668"/>
        <end position="719"/>
    </location>
</feature>
<reference evidence="2" key="1">
    <citation type="submission" date="2020-05" db="EMBL/GenBank/DDBJ databases">
        <authorList>
            <person name="Chiriac C."/>
            <person name="Salcher M."/>
            <person name="Ghai R."/>
            <person name="Kavagutti S V."/>
        </authorList>
    </citation>
    <scope>NUCLEOTIDE SEQUENCE</scope>
</reference>
<feature type="compositionally biased region" description="Acidic residues" evidence="1">
    <location>
        <begin position="10"/>
        <end position="19"/>
    </location>
</feature>